<feature type="region of interest" description="Disordered" evidence="2">
    <location>
        <begin position="330"/>
        <end position="349"/>
    </location>
</feature>
<dbReference type="EMBL" id="JAVFWL010000005">
    <property type="protein sequence ID" value="KAK6758809.1"/>
    <property type="molecule type" value="Genomic_DNA"/>
</dbReference>
<name>A0ABR1E7Z7_NECAM</name>
<gene>
    <name evidence="3" type="primary">Necator_chrV.g20986</name>
    <name evidence="3" type="ORF">RB195_016193</name>
</gene>
<evidence type="ECO:0000256" key="1">
    <source>
        <dbReference type="ARBA" id="ARBA00023002"/>
    </source>
</evidence>
<dbReference type="PROSITE" id="PS00061">
    <property type="entry name" value="ADH_SHORT"/>
    <property type="match status" value="1"/>
</dbReference>
<dbReference type="Proteomes" id="UP001303046">
    <property type="component" value="Unassembled WGS sequence"/>
</dbReference>
<dbReference type="Gene3D" id="3.40.50.720">
    <property type="entry name" value="NAD(P)-binding Rossmann-like Domain"/>
    <property type="match status" value="1"/>
</dbReference>
<dbReference type="InterPro" id="IPR020904">
    <property type="entry name" value="Sc_DH/Rdtase_CS"/>
</dbReference>
<evidence type="ECO:0000256" key="2">
    <source>
        <dbReference type="SAM" id="MobiDB-lite"/>
    </source>
</evidence>
<dbReference type="InterPro" id="IPR036291">
    <property type="entry name" value="NAD(P)-bd_dom_sf"/>
</dbReference>
<sequence>MCWLFLLFLFPLLYIIARYFWELLRIGDLSSKAVLITGCDSGFGRELVFRCIDKGFTVFAGCLTEKGQTSLKAECSSPKLHTVSLDVTSDDSVLKAKEYVESNLKGLKLWGLVNNAGVFSCYGPDDWTTVKDYKSAAEVNLFGVIRVTHAFKKLVKRAEGRLVAVTSVNGRLSSPGAGPYVVSKFGAEAYMDAIRQELHEMGVKVSILEPGIFRTALIDEQAMLHRVESVWSKVDDETKEEYGEKYKDYFGKMWNKIYVSMSSTKTHYVVDNYLHALTAKYPRHRYYCGWDAILLFIPLSLLPTWWTDYIVRRDDITRCWYPCGQTNPPSHPPDNYKAGESAGSAQPSSFSASHRHCQQMSSSQNYGVICDEENKLHFYNCAPVKQKQRKLKPIENPVKKLINRDSVVIYQRGDPSVIVIILSRRERSSNGSFHYTTPRIIEQSGKAKNFSVRLQSRGDWHDQSIFIIKEKAPSWLFTRIGAGRDDYVTNMKYSANHLVPNTSFSAQESVIFSPFKETQPIREKVPLCSNVLFYRRFLSKQQPCGICERPLSVFDFNAILPCAHIVHVCCYEEKTMNNKPCSRCVENGSKRGKRALDEIIKFICCLYVYS</sequence>
<proteinExistence type="predicted"/>
<organism evidence="3 4">
    <name type="scientific">Necator americanus</name>
    <name type="common">Human hookworm</name>
    <dbReference type="NCBI Taxonomy" id="51031"/>
    <lineage>
        <taxon>Eukaryota</taxon>
        <taxon>Metazoa</taxon>
        <taxon>Ecdysozoa</taxon>
        <taxon>Nematoda</taxon>
        <taxon>Chromadorea</taxon>
        <taxon>Rhabditida</taxon>
        <taxon>Rhabditina</taxon>
        <taxon>Rhabditomorpha</taxon>
        <taxon>Strongyloidea</taxon>
        <taxon>Ancylostomatidae</taxon>
        <taxon>Bunostominae</taxon>
        <taxon>Necator</taxon>
    </lineage>
</organism>
<protein>
    <recommendedName>
        <fullName evidence="5">RING-type domain-containing protein</fullName>
    </recommendedName>
</protein>
<evidence type="ECO:0000313" key="4">
    <source>
        <dbReference type="Proteomes" id="UP001303046"/>
    </source>
</evidence>
<dbReference type="Pfam" id="PF00106">
    <property type="entry name" value="adh_short"/>
    <property type="match status" value="1"/>
</dbReference>
<dbReference type="InterPro" id="IPR002347">
    <property type="entry name" value="SDR_fam"/>
</dbReference>
<accession>A0ABR1E7Z7</accession>
<reference evidence="3 4" key="1">
    <citation type="submission" date="2023-08" db="EMBL/GenBank/DDBJ databases">
        <title>A Necator americanus chromosomal reference genome.</title>
        <authorList>
            <person name="Ilik V."/>
            <person name="Petrzelkova K.J."/>
            <person name="Pardy F."/>
            <person name="Fuh T."/>
            <person name="Niatou-Singa F.S."/>
            <person name="Gouil Q."/>
            <person name="Baker L."/>
            <person name="Ritchie M.E."/>
            <person name="Jex A.R."/>
            <person name="Gazzola D."/>
            <person name="Li H."/>
            <person name="Toshio Fujiwara R."/>
            <person name="Zhan B."/>
            <person name="Aroian R.V."/>
            <person name="Pafco B."/>
            <person name="Schwarz E.M."/>
        </authorList>
    </citation>
    <scope>NUCLEOTIDE SEQUENCE [LARGE SCALE GENOMIC DNA]</scope>
    <source>
        <strain evidence="3 4">Aroian</strain>
        <tissue evidence="3">Whole animal</tissue>
    </source>
</reference>
<dbReference type="PRINTS" id="PR00081">
    <property type="entry name" value="GDHRDH"/>
</dbReference>
<dbReference type="PANTHER" id="PTHR43313">
    <property type="entry name" value="SHORT-CHAIN DEHYDROGENASE/REDUCTASE FAMILY 9C"/>
    <property type="match status" value="1"/>
</dbReference>
<keyword evidence="1" id="KW-0560">Oxidoreductase</keyword>
<comment type="caution">
    <text evidence="3">The sequence shown here is derived from an EMBL/GenBank/DDBJ whole genome shotgun (WGS) entry which is preliminary data.</text>
</comment>
<dbReference type="SUPFAM" id="SSF51735">
    <property type="entry name" value="NAD(P)-binding Rossmann-fold domains"/>
    <property type="match status" value="1"/>
</dbReference>
<evidence type="ECO:0000313" key="3">
    <source>
        <dbReference type="EMBL" id="KAK6758809.1"/>
    </source>
</evidence>
<dbReference type="PANTHER" id="PTHR43313:SF34">
    <property type="entry name" value="RETINOL DEHYDROGENASE 7"/>
    <property type="match status" value="1"/>
</dbReference>
<evidence type="ECO:0008006" key="5">
    <source>
        <dbReference type="Google" id="ProtNLM"/>
    </source>
</evidence>
<keyword evidence="4" id="KW-1185">Reference proteome</keyword>